<gene>
    <name evidence="2" type="ORF">D8S82_22795</name>
</gene>
<dbReference type="EMBL" id="VIFX01000033">
    <property type="protein sequence ID" value="TQR84204.1"/>
    <property type="molecule type" value="Genomic_DNA"/>
</dbReference>
<dbReference type="Proteomes" id="UP000315759">
    <property type="component" value="Unassembled WGS sequence"/>
</dbReference>
<comment type="caution">
    <text evidence="2">The sequence shown here is derived from an EMBL/GenBank/DDBJ whole genome shotgun (WGS) entry which is preliminary data.</text>
</comment>
<evidence type="ECO:0000256" key="1">
    <source>
        <dbReference type="SAM" id="MobiDB-lite"/>
    </source>
</evidence>
<accession>A0A544VW46</accession>
<dbReference type="InterPro" id="IPR020311">
    <property type="entry name" value="Uncharacterised_Rv0898c"/>
</dbReference>
<dbReference type="AlphaFoldDB" id="A0A544VW46"/>
<name>A0A544VW46_9MYCO</name>
<reference evidence="2 3" key="1">
    <citation type="submission" date="2018-10" db="EMBL/GenBank/DDBJ databases">
        <title>Draft genome of Mycobacterium hodleri strain B.</title>
        <authorList>
            <person name="Amande T.J."/>
            <person name="Mcgenity T.J."/>
        </authorList>
    </citation>
    <scope>NUCLEOTIDE SEQUENCE [LARGE SCALE GENOMIC DNA]</scope>
    <source>
        <strain evidence="2 3">B</strain>
    </source>
</reference>
<evidence type="ECO:0000313" key="2">
    <source>
        <dbReference type="EMBL" id="TQR84204.1"/>
    </source>
</evidence>
<proteinExistence type="predicted"/>
<organism evidence="2 3">
    <name type="scientific">Mycolicibacterium hodleri</name>
    <dbReference type="NCBI Taxonomy" id="49897"/>
    <lineage>
        <taxon>Bacteria</taxon>
        <taxon>Bacillati</taxon>
        <taxon>Actinomycetota</taxon>
        <taxon>Actinomycetes</taxon>
        <taxon>Mycobacteriales</taxon>
        <taxon>Mycobacteriaceae</taxon>
        <taxon>Mycolicibacterium</taxon>
    </lineage>
</organism>
<protein>
    <submittedName>
        <fullName evidence="2">DUF2630 family protein</fullName>
    </submittedName>
</protein>
<sequence>MTSSAGAGPSGNSISGLVATFTTVVGQTGCVATDPNKDADILAQVNELVAEEKELRAKLQHGEIDETEEHRRLRGLEVQLDQCWDLLRQRRALRETGQDPDQASVRPESEVEGYLN</sequence>
<keyword evidence="3" id="KW-1185">Reference proteome</keyword>
<evidence type="ECO:0000313" key="3">
    <source>
        <dbReference type="Proteomes" id="UP000315759"/>
    </source>
</evidence>
<dbReference type="Pfam" id="PF10944">
    <property type="entry name" value="DUF2630"/>
    <property type="match status" value="1"/>
</dbReference>
<feature type="region of interest" description="Disordered" evidence="1">
    <location>
        <begin position="93"/>
        <end position="116"/>
    </location>
</feature>